<evidence type="ECO:0000313" key="3">
    <source>
        <dbReference type="Proteomes" id="UP000095285"/>
    </source>
</evidence>
<proteinExistence type="predicted"/>
<protein>
    <submittedName>
        <fullName evidence="4">Sterol regulatory element-binding protein cleavage-activating protein</fullName>
    </submittedName>
</protein>
<reference evidence="4" key="2">
    <citation type="submission" date="2016-11" db="UniProtKB">
        <authorList>
            <consortium name="WormBaseParasite"/>
        </authorList>
    </citation>
    <scope>IDENTIFICATION</scope>
</reference>
<keyword evidence="2" id="KW-0812">Transmembrane</keyword>
<reference evidence="3" key="1">
    <citation type="submission" date="2012-04" db="EMBL/GenBank/DDBJ databases">
        <title>The Genome Sequence of Loa loa.</title>
        <authorList>
            <consortium name="The Broad Institute Genome Sequencing Platform"/>
            <consortium name="Broad Institute Genome Sequencing Center for Infectious Disease"/>
            <person name="Nutman T.B."/>
            <person name="Fink D.L."/>
            <person name="Russ C."/>
            <person name="Young S."/>
            <person name="Zeng Q."/>
            <person name="Gargeya S."/>
            <person name="Alvarado L."/>
            <person name="Berlin A."/>
            <person name="Chapman S.B."/>
            <person name="Chen Z."/>
            <person name="Freedman E."/>
            <person name="Gellesch M."/>
            <person name="Goldberg J."/>
            <person name="Griggs A."/>
            <person name="Gujja S."/>
            <person name="Heilman E.R."/>
            <person name="Heiman D."/>
            <person name="Howarth C."/>
            <person name="Mehta T."/>
            <person name="Neiman D."/>
            <person name="Pearson M."/>
            <person name="Roberts A."/>
            <person name="Saif S."/>
            <person name="Shea T."/>
            <person name="Shenoy N."/>
            <person name="Sisk P."/>
            <person name="Stolte C."/>
            <person name="Sykes S."/>
            <person name="White J."/>
            <person name="Yandava C."/>
            <person name="Haas B."/>
            <person name="Henn M.R."/>
            <person name="Nusbaum C."/>
            <person name="Birren B."/>
        </authorList>
    </citation>
    <scope>NUCLEOTIDE SEQUENCE [LARGE SCALE GENOMIC DNA]</scope>
</reference>
<sequence>MSAISFGCVLGHNPLGNLAVVLEEVPVLEDQTDTIETRSCPIAHRFLMDDCRSTRSPSISSFDTNHSSWSFVGEDDFDLLDQDEDDSASEDEVNEMEDDKQVEEDDEENEDNIDDDDDDDISVVTEEVLKDPSALACTDVVKVSKQMDKLSKCFDSPFTHILEDFILERNVRFMAIIPAVAIAIVIFYYAFDVGKPESLLFTSTENVCSVNKDYFLGPQYQDVSPFLRPFVEALLKSSFPVWSFLPFNIPKPLAYDPCSRIFNSESIAASQNERRYFATNQCERVSVEHQFSAVSETVRRYLTHTKKLKEPYRYESPISANINEALIDRKSVKLDHDGKLQMDLHVVIVNSSENWNSMKIKSSKHPESIKMEISKLQKPPSTPELILPTPLFSANHRLIEPELGLLPPVPSPELLVKKEIKSVSEIIMDLVHVEKKCLKVIPDIKKIKSLGKKRTKLRYSTDLTFFAELQLRESKMLLGSDSEMELRKPKKGKSEVFVISSVKKAFSKTVERAKVHRNKLLEQFSRAIDKIARRNRPKTFQMGKKNIGKDRCVLNSTCNVLASLAQTLAGITLFPAIVGQTNAAKYINSLLDLSACTGSRLVCEKCWWTRECCPKERCTFLPWQRHFNTKRFLASQGHKMFEAFEELGWSMPGKKHKAGGDKPKFKLNYPRSFAGSEKEMRFRQNKKKLVERYSRKSDVQGHIH</sequence>
<feature type="region of interest" description="Disordered" evidence="1">
    <location>
        <begin position="80"/>
        <end position="120"/>
    </location>
</feature>
<evidence type="ECO:0000313" key="4">
    <source>
        <dbReference type="WBParaSite" id="EN70_7597"/>
    </source>
</evidence>
<feature type="transmembrane region" description="Helical" evidence="2">
    <location>
        <begin position="173"/>
        <end position="191"/>
    </location>
</feature>
<dbReference type="Proteomes" id="UP000095285">
    <property type="component" value="Unassembled WGS sequence"/>
</dbReference>
<keyword evidence="3" id="KW-1185">Reference proteome</keyword>
<accession>A0A1I7VY77</accession>
<feature type="region of interest" description="Disordered" evidence="1">
    <location>
        <begin position="677"/>
        <end position="704"/>
    </location>
</feature>
<dbReference type="WBParaSite" id="EN70_7597">
    <property type="protein sequence ID" value="EN70_7597"/>
    <property type="gene ID" value="EN70_7597"/>
</dbReference>
<dbReference type="STRING" id="7209.A0A1I7VY77"/>
<name>A0A1I7VY77_LOALO</name>
<organism evidence="3 4">
    <name type="scientific">Loa loa</name>
    <name type="common">Eye worm</name>
    <name type="synonym">Filaria loa</name>
    <dbReference type="NCBI Taxonomy" id="7209"/>
    <lineage>
        <taxon>Eukaryota</taxon>
        <taxon>Metazoa</taxon>
        <taxon>Ecdysozoa</taxon>
        <taxon>Nematoda</taxon>
        <taxon>Chromadorea</taxon>
        <taxon>Rhabditida</taxon>
        <taxon>Spirurina</taxon>
        <taxon>Spiruromorpha</taxon>
        <taxon>Filarioidea</taxon>
        <taxon>Onchocercidae</taxon>
        <taxon>Loa</taxon>
    </lineage>
</organism>
<keyword evidence="2" id="KW-1133">Transmembrane helix</keyword>
<dbReference type="AlphaFoldDB" id="A0A1I7VY77"/>
<evidence type="ECO:0000256" key="2">
    <source>
        <dbReference type="SAM" id="Phobius"/>
    </source>
</evidence>
<keyword evidence="2" id="KW-0472">Membrane</keyword>
<evidence type="ECO:0000256" key="1">
    <source>
        <dbReference type="SAM" id="MobiDB-lite"/>
    </source>
</evidence>